<proteinExistence type="predicted"/>
<dbReference type="AlphaFoldDB" id="A0A0L0END8"/>
<dbReference type="Gene3D" id="3.40.50.720">
    <property type="entry name" value="NAD(P)-binding Rossmann-like Domain"/>
    <property type="match status" value="1"/>
</dbReference>
<dbReference type="SUPFAM" id="SSF51735">
    <property type="entry name" value="NAD(P)-binding Rossmann-fold domains"/>
    <property type="match status" value="1"/>
</dbReference>
<dbReference type="PATRIC" id="fig|43658.6.peg.2185"/>
<dbReference type="Proteomes" id="UP000036850">
    <property type="component" value="Unassembled WGS sequence"/>
</dbReference>
<name>A0A0L0END8_9GAMM</name>
<dbReference type="OrthoDB" id="9803010at2"/>
<dbReference type="PANTHER" id="PTHR43245">
    <property type="entry name" value="BIFUNCTIONAL POLYMYXIN RESISTANCE PROTEIN ARNA"/>
    <property type="match status" value="1"/>
</dbReference>
<protein>
    <submittedName>
        <fullName evidence="2">Epimerase</fullName>
    </submittedName>
</protein>
<evidence type="ECO:0000259" key="1">
    <source>
        <dbReference type="Pfam" id="PF01370"/>
    </source>
</evidence>
<accession>A0A0L0END8</accession>
<dbReference type="PANTHER" id="PTHR43245:SF54">
    <property type="entry name" value="BLL0593 PROTEIN"/>
    <property type="match status" value="1"/>
</dbReference>
<reference evidence="3" key="1">
    <citation type="submission" date="2015-07" db="EMBL/GenBank/DDBJ databases">
        <title>Draft genome sequence of a Pseudoalteromonas rubra strain, OCN096, isolated from Kaneohe Bay, Oahu, Hawaii.</title>
        <authorList>
            <person name="Beurmann S."/>
            <person name="Ushijima B."/>
            <person name="Belcaid M."/>
            <person name="Callahan S.M."/>
            <person name="Aeby G.S."/>
        </authorList>
    </citation>
    <scope>NUCLEOTIDE SEQUENCE [LARGE SCALE GENOMIC DNA]</scope>
    <source>
        <strain evidence="3">OCN096</strain>
    </source>
</reference>
<sequence>MKVLVTGSAGRVGRAIYIKLMAQHQVVGIDKTPCSTADFVGDIRDSQLLNEALQGVEVIIHTAALHAPHVGRVEDSAFQRINVDATEQLALAGINAGIKHFVFTSTTALYGYASTPKGMAGWVTEETQPQPKSVYHHSKIIAEQKLAEIAKRFNLPVTVLQMSRCFPEPADLMAVYRLTRGIDARDVASAHLCAIEKRLPGFQRFIVSGATPFSPADCKRLYLNAAEIISERCPGLLSAFEQRGWALPDSLDRVYDSSAAQLHLGWRSEHGFEQVLEMLDAEFAEVLPAINQNRDTQAQ</sequence>
<dbReference type="Pfam" id="PF01370">
    <property type="entry name" value="Epimerase"/>
    <property type="match status" value="1"/>
</dbReference>
<organism evidence="2 3">
    <name type="scientific">Pseudoalteromonas rubra</name>
    <dbReference type="NCBI Taxonomy" id="43658"/>
    <lineage>
        <taxon>Bacteria</taxon>
        <taxon>Pseudomonadati</taxon>
        <taxon>Pseudomonadota</taxon>
        <taxon>Gammaproteobacteria</taxon>
        <taxon>Alteromonadales</taxon>
        <taxon>Pseudoalteromonadaceae</taxon>
        <taxon>Pseudoalteromonas</taxon>
    </lineage>
</organism>
<dbReference type="EMBL" id="LFZX01000210">
    <property type="protein sequence ID" value="KNC65919.1"/>
    <property type="molecule type" value="Genomic_DNA"/>
</dbReference>
<comment type="caution">
    <text evidence="2">The sequence shown here is derived from an EMBL/GenBank/DDBJ whole genome shotgun (WGS) entry which is preliminary data.</text>
</comment>
<evidence type="ECO:0000313" key="3">
    <source>
        <dbReference type="Proteomes" id="UP000036850"/>
    </source>
</evidence>
<dbReference type="InterPro" id="IPR001509">
    <property type="entry name" value="Epimerase_deHydtase"/>
</dbReference>
<feature type="domain" description="NAD-dependent epimerase/dehydratase" evidence="1">
    <location>
        <begin position="3"/>
        <end position="164"/>
    </location>
</feature>
<dbReference type="InterPro" id="IPR036291">
    <property type="entry name" value="NAD(P)-bd_dom_sf"/>
</dbReference>
<gene>
    <name evidence="2" type="ORF">AC626_20185</name>
</gene>
<evidence type="ECO:0000313" key="2">
    <source>
        <dbReference type="EMBL" id="KNC65919.1"/>
    </source>
</evidence>
<dbReference type="InterPro" id="IPR050177">
    <property type="entry name" value="Lipid_A_modif_metabolic_enz"/>
</dbReference>